<dbReference type="PANTHER" id="PTHR30469:SF15">
    <property type="entry name" value="HLYD FAMILY OF SECRETION PROTEINS"/>
    <property type="match status" value="1"/>
</dbReference>
<organism evidence="5 6">
    <name type="scientific">Bacterioplanes sanyensis</name>
    <dbReference type="NCBI Taxonomy" id="1249553"/>
    <lineage>
        <taxon>Bacteria</taxon>
        <taxon>Pseudomonadati</taxon>
        <taxon>Pseudomonadota</taxon>
        <taxon>Gammaproteobacteria</taxon>
        <taxon>Oceanospirillales</taxon>
        <taxon>Oceanospirillaceae</taxon>
        <taxon>Bacterioplanes</taxon>
    </lineage>
</organism>
<dbReference type="Proteomes" id="UP000202440">
    <property type="component" value="Chromosome"/>
</dbReference>
<dbReference type="InterPro" id="IPR006143">
    <property type="entry name" value="RND_pump_MFP"/>
</dbReference>
<accession>A0A222FN53</accession>
<dbReference type="InterPro" id="IPR058625">
    <property type="entry name" value="MdtA-like_BSH"/>
</dbReference>
<feature type="domain" description="CusB-like beta-barrel" evidence="4">
    <location>
        <begin position="220"/>
        <end position="283"/>
    </location>
</feature>
<dbReference type="GO" id="GO:1990281">
    <property type="term" value="C:efflux pump complex"/>
    <property type="evidence" value="ECO:0007669"/>
    <property type="project" value="TreeGrafter"/>
</dbReference>
<dbReference type="OrthoDB" id="9781888at2"/>
<reference evidence="5 6" key="1">
    <citation type="submission" date="2017-07" db="EMBL/GenBank/DDBJ databases">
        <title>Annotated genome sequence of Bacterioplanes sanyensis isolated from Red Sea.</title>
        <authorList>
            <person name="Rehman Z.U."/>
        </authorList>
    </citation>
    <scope>NUCLEOTIDE SEQUENCE [LARGE SCALE GENOMIC DNA]</scope>
    <source>
        <strain evidence="5 6">NV9</strain>
    </source>
</reference>
<comment type="similarity">
    <text evidence="1">Belongs to the membrane fusion protein (MFP) (TC 8.A.1) family.</text>
</comment>
<evidence type="ECO:0000313" key="5">
    <source>
        <dbReference type="EMBL" id="ASP40112.1"/>
    </source>
</evidence>
<evidence type="ECO:0000259" key="4">
    <source>
        <dbReference type="Pfam" id="PF25954"/>
    </source>
</evidence>
<feature type="coiled-coil region" evidence="2">
    <location>
        <begin position="160"/>
        <end position="187"/>
    </location>
</feature>
<protein>
    <recommendedName>
        <fullName evidence="7">RND efflux pump membrane fusion protein barrel-sandwich domain-containing protein</fullName>
    </recommendedName>
</protein>
<feature type="domain" description="Multidrug resistance protein MdtA-like barrel-sandwich hybrid" evidence="3">
    <location>
        <begin position="68"/>
        <end position="215"/>
    </location>
</feature>
<dbReference type="Pfam" id="PF25954">
    <property type="entry name" value="Beta-barrel_RND_2"/>
    <property type="match status" value="1"/>
</dbReference>
<dbReference type="GO" id="GO:0015562">
    <property type="term" value="F:efflux transmembrane transporter activity"/>
    <property type="evidence" value="ECO:0007669"/>
    <property type="project" value="TreeGrafter"/>
</dbReference>
<evidence type="ECO:0000259" key="3">
    <source>
        <dbReference type="Pfam" id="PF25917"/>
    </source>
</evidence>
<dbReference type="EMBL" id="CP022530">
    <property type="protein sequence ID" value="ASP40112.1"/>
    <property type="molecule type" value="Genomic_DNA"/>
</dbReference>
<dbReference type="InterPro" id="IPR058792">
    <property type="entry name" value="Beta-barrel_RND_2"/>
</dbReference>
<dbReference type="Pfam" id="PF25917">
    <property type="entry name" value="BSH_RND"/>
    <property type="match status" value="1"/>
</dbReference>
<evidence type="ECO:0000256" key="1">
    <source>
        <dbReference type="ARBA" id="ARBA00009477"/>
    </source>
</evidence>
<keyword evidence="2" id="KW-0175">Coiled coil</keyword>
<dbReference type="Gene3D" id="2.40.30.170">
    <property type="match status" value="1"/>
</dbReference>
<sequence length="391" mass="42404">MKASVKSSVAVMAVLLIGAAVSYAIVSSAPKPGKKSPHTQARLVDAMPLVMTSARPLWRSGGVVSAAEQVTLTPQVSGEIVSLSAQAIPGARLAKDDVLAQLQQADYELLVQQRQAAVVQAQADLTIERGEAALAKEEYNLAAQSMSAQDRALVLREPQVAKAEAALRKARADLQQAQLDLQRTQIRMPFAGQIVGRDASTGKQVAAGTALFDVVRTDTFWIEVKVPRSFLAWVDTEAAVTVRQPNWQAQQSRQARIVSILPQVDSSDRQSKLLLAIDQPLDELPHVLVNDYVDVTLAGREITDAYAVSVNQLNDDGSVWLIREQKLRRVTPDVIYRGREQVWMQGDIQPGDQLLLSRIDAITDGMAVRIASDSTSNDASNNLSNNLSNDG</sequence>
<dbReference type="PANTHER" id="PTHR30469">
    <property type="entry name" value="MULTIDRUG RESISTANCE PROTEIN MDTA"/>
    <property type="match status" value="1"/>
</dbReference>
<dbReference type="NCBIfam" id="TIGR01730">
    <property type="entry name" value="RND_mfp"/>
    <property type="match status" value="1"/>
</dbReference>
<name>A0A222FN53_9GAMM</name>
<dbReference type="SUPFAM" id="SSF111369">
    <property type="entry name" value="HlyD-like secretion proteins"/>
    <property type="match status" value="1"/>
</dbReference>
<dbReference type="Gene3D" id="1.10.287.470">
    <property type="entry name" value="Helix hairpin bin"/>
    <property type="match status" value="1"/>
</dbReference>
<dbReference type="KEGG" id="bsan:CHH28_16160"/>
<dbReference type="Gene3D" id="2.40.50.100">
    <property type="match status" value="1"/>
</dbReference>
<dbReference type="RefSeq" id="WP_094061285.1">
    <property type="nucleotide sequence ID" value="NZ_CP022530.1"/>
</dbReference>
<proteinExistence type="inferred from homology"/>
<keyword evidence="6" id="KW-1185">Reference proteome</keyword>
<dbReference type="AlphaFoldDB" id="A0A222FN53"/>
<evidence type="ECO:0008006" key="7">
    <source>
        <dbReference type="Google" id="ProtNLM"/>
    </source>
</evidence>
<gene>
    <name evidence="5" type="ORF">CHH28_16160</name>
</gene>
<evidence type="ECO:0000256" key="2">
    <source>
        <dbReference type="SAM" id="Coils"/>
    </source>
</evidence>
<evidence type="ECO:0000313" key="6">
    <source>
        <dbReference type="Proteomes" id="UP000202440"/>
    </source>
</evidence>